<evidence type="ECO:0000256" key="1">
    <source>
        <dbReference type="ARBA" id="ARBA00023015"/>
    </source>
</evidence>
<reference evidence="6 7" key="1">
    <citation type="journal article" date="2017" name="Biochemistry">
        <title>Identification of the Biosynthetic Pathway for the Antibiotic Bicyclomycin.</title>
        <authorList>
            <person name="Patteson J."/>
            <person name="Cai W."/>
            <person name="Johnson R.A."/>
            <person name="Santa Maria K."/>
            <person name="Li B."/>
        </authorList>
    </citation>
    <scope>NUCLEOTIDE SEQUENCE [LARGE SCALE GENOMIC DNA]</scope>
    <source>
        <strain evidence="6 7">ATCC 21532</strain>
    </source>
</reference>
<evidence type="ECO:0000259" key="5">
    <source>
        <dbReference type="PROSITE" id="PS50977"/>
    </source>
</evidence>
<dbReference type="InterPro" id="IPR023772">
    <property type="entry name" value="DNA-bd_HTH_TetR-type_CS"/>
</dbReference>
<dbReference type="Pfam" id="PF17754">
    <property type="entry name" value="TetR_C_14"/>
    <property type="match status" value="1"/>
</dbReference>
<feature type="domain" description="HTH tetR-type" evidence="5">
    <location>
        <begin position="9"/>
        <end position="69"/>
    </location>
</feature>
<dbReference type="GO" id="GO:0003700">
    <property type="term" value="F:DNA-binding transcription factor activity"/>
    <property type="evidence" value="ECO:0007669"/>
    <property type="project" value="TreeGrafter"/>
</dbReference>
<organism evidence="6 7">
    <name type="scientific">Streptomyces cinnamoneus</name>
    <name type="common">Streptoverticillium cinnamoneum</name>
    <dbReference type="NCBI Taxonomy" id="53446"/>
    <lineage>
        <taxon>Bacteria</taxon>
        <taxon>Bacillati</taxon>
        <taxon>Actinomycetota</taxon>
        <taxon>Actinomycetes</taxon>
        <taxon>Kitasatosporales</taxon>
        <taxon>Streptomycetaceae</taxon>
        <taxon>Streptomyces</taxon>
        <taxon>Streptomyces cinnamoneus group</taxon>
    </lineage>
</organism>
<sequence>MGLRELKKLRTKKEVQRQALKLYLEKGFEAVTVEQIAAAAEISTATFYRYFRDKKDVLFNDEYDPFFEEAFARRPADEPLADVVCKVFNELASQLLDADRDALLLRHRLLTSVPELRQRLYQEASANIEQLTELIAHRTGRDAREDLAVQLAATAANAAFASAALYWLDHDTEPDLTQLIEFAMHRIKPALEL</sequence>
<evidence type="ECO:0000256" key="3">
    <source>
        <dbReference type="ARBA" id="ARBA00023163"/>
    </source>
</evidence>
<dbReference type="Gene3D" id="1.10.357.10">
    <property type="entry name" value="Tetracycline Repressor, domain 2"/>
    <property type="match status" value="1"/>
</dbReference>
<keyword evidence="2 4" id="KW-0238">DNA-binding</keyword>
<dbReference type="InterPro" id="IPR050109">
    <property type="entry name" value="HTH-type_TetR-like_transc_reg"/>
</dbReference>
<keyword evidence="1" id="KW-0805">Transcription regulation</keyword>
<evidence type="ECO:0000313" key="6">
    <source>
        <dbReference type="EMBL" id="PHQ53225.1"/>
    </source>
</evidence>
<dbReference type="PROSITE" id="PS50977">
    <property type="entry name" value="HTH_TETR_2"/>
    <property type="match status" value="1"/>
</dbReference>
<dbReference type="PANTHER" id="PTHR30055">
    <property type="entry name" value="HTH-TYPE TRANSCRIPTIONAL REGULATOR RUTR"/>
    <property type="match status" value="1"/>
</dbReference>
<keyword evidence="3" id="KW-0804">Transcription</keyword>
<dbReference type="AlphaFoldDB" id="A0A2G1XPQ2"/>
<proteinExistence type="predicted"/>
<dbReference type="Gene3D" id="1.10.10.60">
    <property type="entry name" value="Homeodomain-like"/>
    <property type="match status" value="1"/>
</dbReference>
<keyword evidence="7" id="KW-1185">Reference proteome</keyword>
<evidence type="ECO:0000256" key="4">
    <source>
        <dbReference type="PROSITE-ProRule" id="PRU00335"/>
    </source>
</evidence>
<dbReference type="PANTHER" id="PTHR30055:SF234">
    <property type="entry name" value="HTH-TYPE TRANSCRIPTIONAL REGULATOR BETI"/>
    <property type="match status" value="1"/>
</dbReference>
<dbReference type="PROSITE" id="PS01081">
    <property type="entry name" value="HTH_TETR_1"/>
    <property type="match status" value="1"/>
</dbReference>
<dbReference type="InterPro" id="IPR001647">
    <property type="entry name" value="HTH_TetR"/>
</dbReference>
<dbReference type="Pfam" id="PF00440">
    <property type="entry name" value="TetR_N"/>
    <property type="match status" value="1"/>
</dbReference>
<dbReference type="Proteomes" id="UP000222531">
    <property type="component" value="Unassembled WGS sequence"/>
</dbReference>
<dbReference type="PRINTS" id="PR00455">
    <property type="entry name" value="HTHTETR"/>
</dbReference>
<evidence type="ECO:0000313" key="7">
    <source>
        <dbReference type="Proteomes" id="UP000222531"/>
    </source>
</evidence>
<dbReference type="InterPro" id="IPR041347">
    <property type="entry name" value="MftR_C"/>
</dbReference>
<feature type="DNA-binding region" description="H-T-H motif" evidence="4">
    <location>
        <begin position="32"/>
        <end position="51"/>
    </location>
</feature>
<dbReference type="GO" id="GO:0000976">
    <property type="term" value="F:transcription cis-regulatory region binding"/>
    <property type="evidence" value="ECO:0007669"/>
    <property type="project" value="TreeGrafter"/>
</dbReference>
<dbReference type="InterPro" id="IPR009057">
    <property type="entry name" value="Homeodomain-like_sf"/>
</dbReference>
<name>A0A2G1XPQ2_STRCJ</name>
<comment type="caution">
    <text evidence="6">The sequence shown here is derived from an EMBL/GenBank/DDBJ whole genome shotgun (WGS) entry which is preliminary data.</text>
</comment>
<dbReference type="EMBL" id="NHZO01000037">
    <property type="protein sequence ID" value="PHQ53225.1"/>
    <property type="molecule type" value="Genomic_DNA"/>
</dbReference>
<dbReference type="RefSeq" id="WP_099197627.1">
    <property type="nucleotide sequence ID" value="NZ_NHZO01000037.1"/>
</dbReference>
<evidence type="ECO:0000256" key="2">
    <source>
        <dbReference type="ARBA" id="ARBA00023125"/>
    </source>
</evidence>
<dbReference type="SUPFAM" id="SSF46689">
    <property type="entry name" value="Homeodomain-like"/>
    <property type="match status" value="1"/>
</dbReference>
<protein>
    <recommendedName>
        <fullName evidence="5">HTH tetR-type domain-containing protein</fullName>
    </recommendedName>
</protein>
<accession>A0A2G1XPQ2</accession>
<gene>
    <name evidence="6" type="ORF">BLA24_02610</name>
</gene>